<dbReference type="AlphaFoldDB" id="A0A1A0DNR6"/>
<comment type="caution">
    <text evidence="2">The sequence shown here is derived from an EMBL/GenBank/DDBJ whole genome shotgun (WGS) entry which is preliminary data.</text>
</comment>
<feature type="domain" description="Ancillary SecYEG translocon subunit/Cell division coordinator CpoB TPR" evidence="1">
    <location>
        <begin position="24"/>
        <end position="207"/>
    </location>
</feature>
<accession>A0A1A0DNR6</accession>
<sequence>MAEDLFKEVDEEMQAERLRMAAKRYAGAGIGLIVAVLAGIGAWSWHVSSQKSQALEATGTYLTALRQTDHLPSTPSSGTVDLTTTAQAGLASLQKLASSDAKGVAVLARLQEGGVQAARGDVKGALAAWDAVQKDPNADSALRDLATLLWCQKQLDTGEPATLRSRLALLTGKGKPWNGLAMEALAVLDVREGHVAEARQKFAALQAAQDVPQGVRNRAQDMMQALDPTAG</sequence>
<dbReference type="OrthoDB" id="7283357at2"/>
<dbReference type="Pfam" id="PF09976">
    <property type="entry name" value="TPR_21"/>
    <property type="match status" value="1"/>
</dbReference>
<dbReference type="GeneID" id="60376870"/>
<dbReference type="eggNOG" id="COG4649">
    <property type="taxonomic scope" value="Bacteria"/>
</dbReference>
<organism evidence="2 3">
    <name type="scientific">Acetobacter pasteurianus</name>
    <name type="common">Acetobacter turbidans</name>
    <dbReference type="NCBI Taxonomy" id="438"/>
    <lineage>
        <taxon>Bacteria</taxon>
        <taxon>Pseudomonadati</taxon>
        <taxon>Pseudomonadota</taxon>
        <taxon>Alphaproteobacteria</taxon>
        <taxon>Acetobacterales</taxon>
        <taxon>Acetobacteraceae</taxon>
        <taxon>Acetobacter</taxon>
    </lineage>
</organism>
<proteinExistence type="predicted"/>
<evidence type="ECO:0000313" key="3">
    <source>
        <dbReference type="Proteomes" id="UP000093796"/>
    </source>
</evidence>
<dbReference type="EMBL" id="LYUD01000001">
    <property type="protein sequence ID" value="OAZ76898.1"/>
    <property type="molecule type" value="Genomic_DNA"/>
</dbReference>
<dbReference type="PATRIC" id="fig|438.15.peg.123"/>
<gene>
    <name evidence="2" type="ORF">SRCM100623_00124</name>
</gene>
<dbReference type="Proteomes" id="UP000093796">
    <property type="component" value="Unassembled WGS sequence"/>
</dbReference>
<evidence type="ECO:0000259" key="1">
    <source>
        <dbReference type="Pfam" id="PF09976"/>
    </source>
</evidence>
<dbReference type="RefSeq" id="WP_003623976.1">
    <property type="nucleotide sequence ID" value="NZ_CP039846.2"/>
</dbReference>
<name>A0A1A0DNR6_ACEPA</name>
<dbReference type="InterPro" id="IPR018704">
    <property type="entry name" value="SecYEG/CpoB_TPR"/>
</dbReference>
<reference evidence="2 3" key="1">
    <citation type="submission" date="2016-05" db="EMBL/GenBank/DDBJ databases">
        <title>Genome sequencing of Acetobacter pasteurianus strain SRCM100623.</title>
        <authorList>
            <person name="Song Y.R."/>
        </authorList>
    </citation>
    <scope>NUCLEOTIDE SEQUENCE [LARGE SCALE GENOMIC DNA]</scope>
    <source>
        <strain evidence="2 3">SRCM100623</strain>
    </source>
</reference>
<protein>
    <recommendedName>
        <fullName evidence="1">Ancillary SecYEG translocon subunit/Cell division coordinator CpoB TPR domain-containing protein</fullName>
    </recommendedName>
</protein>
<dbReference type="OMA" id="EQNKHAE"/>
<evidence type="ECO:0000313" key="2">
    <source>
        <dbReference type="EMBL" id="OAZ76898.1"/>
    </source>
</evidence>